<keyword evidence="3" id="KW-1185">Reference proteome</keyword>
<dbReference type="EMBL" id="RWGY01000009">
    <property type="protein sequence ID" value="TVU36466.1"/>
    <property type="molecule type" value="Genomic_DNA"/>
</dbReference>
<feature type="non-terminal residue" evidence="2">
    <location>
        <position position="1"/>
    </location>
</feature>
<organism evidence="2 3">
    <name type="scientific">Eragrostis curvula</name>
    <name type="common">weeping love grass</name>
    <dbReference type="NCBI Taxonomy" id="38414"/>
    <lineage>
        <taxon>Eukaryota</taxon>
        <taxon>Viridiplantae</taxon>
        <taxon>Streptophyta</taxon>
        <taxon>Embryophyta</taxon>
        <taxon>Tracheophyta</taxon>
        <taxon>Spermatophyta</taxon>
        <taxon>Magnoliopsida</taxon>
        <taxon>Liliopsida</taxon>
        <taxon>Poales</taxon>
        <taxon>Poaceae</taxon>
        <taxon>PACMAD clade</taxon>
        <taxon>Chloridoideae</taxon>
        <taxon>Eragrostideae</taxon>
        <taxon>Eragrostidinae</taxon>
        <taxon>Eragrostis</taxon>
    </lineage>
</organism>
<feature type="region of interest" description="Disordered" evidence="1">
    <location>
        <begin position="44"/>
        <end position="65"/>
    </location>
</feature>
<gene>
    <name evidence="2" type="ORF">EJB05_18401</name>
</gene>
<comment type="caution">
    <text evidence="2">The sequence shown here is derived from an EMBL/GenBank/DDBJ whole genome shotgun (WGS) entry which is preliminary data.</text>
</comment>
<evidence type="ECO:0000256" key="1">
    <source>
        <dbReference type="SAM" id="MobiDB-lite"/>
    </source>
</evidence>
<sequence length="65" mass="7405">MRIEFRKLEHRAIWAGGLGRRIEIGGGFWGRQGGTDMEMQRKAGQREGLMVRPNPRLPCARGLKN</sequence>
<reference evidence="2 3" key="1">
    <citation type="journal article" date="2019" name="Sci. Rep.">
        <title>A high-quality genome of Eragrostis curvula grass provides insights into Poaceae evolution and supports new strategies to enhance forage quality.</title>
        <authorList>
            <person name="Carballo J."/>
            <person name="Santos B.A.C.M."/>
            <person name="Zappacosta D."/>
            <person name="Garbus I."/>
            <person name="Selva J.P."/>
            <person name="Gallo C.A."/>
            <person name="Diaz A."/>
            <person name="Albertini E."/>
            <person name="Caccamo M."/>
            <person name="Echenique V."/>
        </authorList>
    </citation>
    <scope>NUCLEOTIDE SEQUENCE [LARGE SCALE GENOMIC DNA]</scope>
    <source>
        <strain evidence="3">cv. Victoria</strain>
        <tissue evidence="2">Leaf</tissue>
    </source>
</reference>
<accession>A0A5J9VLX5</accession>
<protein>
    <submittedName>
        <fullName evidence="2">Uncharacterized protein</fullName>
    </submittedName>
</protein>
<name>A0A5J9VLX5_9POAL</name>
<dbReference type="Gramene" id="TVU36466">
    <property type="protein sequence ID" value="TVU36466"/>
    <property type="gene ID" value="EJB05_18401"/>
</dbReference>
<evidence type="ECO:0000313" key="3">
    <source>
        <dbReference type="Proteomes" id="UP000324897"/>
    </source>
</evidence>
<dbReference type="Proteomes" id="UP000324897">
    <property type="component" value="Unassembled WGS sequence"/>
</dbReference>
<dbReference type="AlphaFoldDB" id="A0A5J9VLX5"/>
<proteinExistence type="predicted"/>
<evidence type="ECO:0000313" key="2">
    <source>
        <dbReference type="EMBL" id="TVU36466.1"/>
    </source>
</evidence>